<proteinExistence type="inferred from homology"/>
<dbReference type="PANTHER" id="PTHR33787:SF5">
    <property type="entry name" value="YCF20-LIKE PROTEIN"/>
    <property type="match status" value="1"/>
</dbReference>
<feature type="transmembrane region" description="Helical" evidence="3">
    <location>
        <begin position="103"/>
        <end position="123"/>
    </location>
</feature>
<evidence type="ECO:0000313" key="5">
    <source>
        <dbReference type="Proteomes" id="UP000324585"/>
    </source>
</evidence>
<dbReference type="InterPro" id="IPR007572">
    <property type="entry name" value="Uncharacterised_Ycf20"/>
</dbReference>
<evidence type="ECO:0000256" key="1">
    <source>
        <dbReference type="ARBA" id="ARBA00009846"/>
    </source>
</evidence>
<comment type="similarity">
    <text evidence="1">Belongs to the ycf20 family.</text>
</comment>
<protein>
    <recommendedName>
        <fullName evidence="2">Uncharacterized protein ycf20</fullName>
    </recommendedName>
</protein>
<evidence type="ECO:0000313" key="4">
    <source>
        <dbReference type="EMBL" id="KAA8491592.1"/>
    </source>
</evidence>
<keyword evidence="3" id="KW-0812">Transmembrane</keyword>
<feature type="transmembrane region" description="Helical" evidence="3">
    <location>
        <begin position="12"/>
        <end position="30"/>
    </location>
</feature>
<evidence type="ECO:0000256" key="3">
    <source>
        <dbReference type="SAM" id="Phobius"/>
    </source>
</evidence>
<sequence length="178" mass="18903">MQVRGGMMVKSPAPHIAFGVACAGGISVVAESRRRVSADRKMWSGRGVKARLCMQVGQENEDTGRARSTETALERARVAVGSCVRIADEYLTARPIRKLTSGAVALLLGFFASTAASTIIGSVADWDPLAAFVLLLWSETLTKAYYKSASPSNALTLLNTFKCGVIFGMCLDALKLAG</sequence>
<dbReference type="PANTHER" id="PTHR33787">
    <property type="match status" value="1"/>
</dbReference>
<accession>A0A5J4YKU1</accession>
<gene>
    <name evidence="4" type="ORF">FVE85_9639</name>
</gene>
<dbReference type="AlphaFoldDB" id="A0A5J4YKU1"/>
<comment type="caution">
    <text evidence="4">The sequence shown here is derived from an EMBL/GenBank/DDBJ whole genome shotgun (WGS) entry which is preliminary data.</text>
</comment>
<dbReference type="PROSITE" id="PS51257">
    <property type="entry name" value="PROKAR_LIPOPROTEIN"/>
    <property type="match status" value="1"/>
</dbReference>
<dbReference type="Proteomes" id="UP000324585">
    <property type="component" value="Unassembled WGS sequence"/>
</dbReference>
<organism evidence="4 5">
    <name type="scientific">Porphyridium purpureum</name>
    <name type="common">Red alga</name>
    <name type="synonym">Porphyridium cruentum</name>
    <dbReference type="NCBI Taxonomy" id="35688"/>
    <lineage>
        <taxon>Eukaryota</taxon>
        <taxon>Rhodophyta</taxon>
        <taxon>Bangiophyceae</taxon>
        <taxon>Porphyridiales</taxon>
        <taxon>Porphyridiaceae</taxon>
        <taxon>Porphyridium</taxon>
    </lineage>
</organism>
<keyword evidence="3" id="KW-1133">Transmembrane helix</keyword>
<name>A0A5J4YKU1_PORPP</name>
<reference evidence="5" key="1">
    <citation type="journal article" date="2019" name="Nat. Commun.">
        <title>Expansion of phycobilisome linker gene families in mesophilic red algae.</title>
        <authorList>
            <person name="Lee J."/>
            <person name="Kim D."/>
            <person name="Bhattacharya D."/>
            <person name="Yoon H.S."/>
        </authorList>
    </citation>
    <scope>NUCLEOTIDE SEQUENCE [LARGE SCALE GENOMIC DNA]</scope>
    <source>
        <strain evidence="5">CCMP 1328</strain>
    </source>
</reference>
<dbReference type="OrthoDB" id="5493at2759"/>
<keyword evidence="5" id="KW-1185">Reference proteome</keyword>
<dbReference type="EMBL" id="VRMN01000012">
    <property type="protein sequence ID" value="KAA8491592.1"/>
    <property type="molecule type" value="Genomic_DNA"/>
</dbReference>
<dbReference type="Pfam" id="PF04483">
    <property type="entry name" value="DUF565"/>
    <property type="match status" value="1"/>
</dbReference>
<keyword evidence="3" id="KW-0472">Membrane</keyword>
<evidence type="ECO:0000256" key="2">
    <source>
        <dbReference type="ARBA" id="ARBA00021534"/>
    </source>
</evidence>